<dbReference type="Proteomes" id="UP000003987">
    <property type="component" value="Unassembled WGS sequence"/>
</dbReference>
<accession>C7XUN7</accession>
<dbReference type="EMBL" id="GG698802">
    <property type="protein sequence ID" value="EEU30998.1"/>
    <property type="molecule type" value="Genomic_DNA"/>
</dbReference>
<comment type="similarity">
    <text evidence="7">Belongs to the SMC family.</text>
</comment>
<dbReference type="Pfam" id="PF02463">
    <property type="entry name" value="SMC_N"/>
    <property type="match status" value="2"/>
</dbReference>
<feature type="domain" description="SMC hinge" evidence="9">
    <location>
        <begin position="519"/>
        <end position="637"/>
    </location>
</feature>
<dbReference type="OrthoDB" id="9808768at2"/>
<dbReference type="GO" id="GO:0005694">
    <property type="term" value="C:chromosome"/>
    <property type="evidence" value="ECO:0007669"/>
    <property type="project" value="InterPro"/>
</dbReference>
<feature type="compositionally biased region" description="Basic and acidic residues" evidence="8">
    <location>
        <begin position="823"/>
        <end position="837"/>
    </location>
</feature>
<dbReference type="HOGENOM" id="CLU_001042_2_2_9"/>
<dbReference type="GO" id="GO:0006260">
    <property type="term" value="P:DNA replication"/>
    <property type="evidence" value="ECO:0007669"/>
    <property type="project" value="UniProtKB-UniRule"/>
</dbReference>
<dbReference type="SUPFAM" id="SSF75553">
    <property type="entry name" value="Smc hinge domain"/>
    <property type="match status" value="1"/>
</dbReference>
<sequence length="1189" mass="135056">MQLVSMEIDGFKSFAHKTTIKFQPGMTGIIGPNGSGKSNVIEALRWVMGEQSAKTLRGGKMVDVIFNGSKDHHPLNRAVVKMTLDNSDHYLQSQYSEITVTRKLYRNGDSEYLINDHRVRLKDIVDLFINSGIGRESFSIISQGRVAEIFNGQPSDRRRIIETVAGVAKYKQNKTTAEKKLQETAERLDRVNDIVVELERRLEPLKEESSLAQDYLEQKQKLDQFDRTQTVRQVLRDQAELTSIRKKLGQSNQMSAQYDQQTKKAKDTLQKLQENRRQVLQQKDQAQNEVTAKVEEIAKLQNQQSLSSIRQEQRLKDQQRLTSQKQELKERQEQLTQQLAQNEHQAAELKSKLSTERKKLKDLRSLSAAERVQRLNQELEQLQERQVDLMQQLTTLHNERVYLKQNHERNLNVVKQDQQNLVEGRQQLSTARQQLAAQQKELAEAQTKLTRAERELKAANQHRQQLQSQYEQVQKQWYQSLGTVRSAEQQVKNYQAMLTDYTGYYAGVQTILKERQHFSGLAGSVSELIQVPAQYTTAIETVLGSQLQQLVVDNQNTGKQIINYLIRHRGGRVTILPLDTIRPGWIPKTLADVQKMPGYIGQATQLIQYSDQFKSVIDHLLSTTVVVDNLDHATAISRAGHHQLRVITLDGQLINASGAMTGGANRHQRVGLLSQKQQLTKLKADLQQEQQNASALEEQVQKLTTARQANQQTIEQSEAQFNEQRQVTDRLQTTVEVTENHLNELQRRVQAFEFQANQRNDQQVSFTNQQQANEEKTADLNQQLTDAKDQVQQTKKQIAELESNASSQDEVIHQLEQEQAVAKERQRQLANQHDELSRQQTDVQQQLATIEQQLNELAQGAANDQTSTQDQETALQQAQVVLKKARQTVSDCNDRQTALEEKIDQATAESERLQELTRAVLNDVSGLNDQKGHLEAAVDQGLNKLSEQYSMTLQEAQQNQSTISDEKLSRQIKLLKRGLAEIGNVNLGSIDEYKQVSERYQFLTGQKDDLLAAKEQLETTMDKMDDQVKQRFIKTFNEVSQSFTETFRQIFNGGQAKLILTDPDDLLETGVDIMAQPPGKKNQQLSLLSGGEKALTAIALLFAILKVRPVPFAILDEPEAALDDVNVDRFANYLDRFGNSGPQFIVITHRKGTMRNADVLYGVTMQESGISEVVSVDVAKTLGEETTNQ</sequence>
<proteinExistence type="inferred from homology"/>
<keyword evidence="11" id="KW-1185">Reference proteome</keyword>
<dbReference type="SUPFAM" id="SSF52540">
    <property type="entry name" value="P-loop containing nucleoside triphosphate hydrolases"/>
    <property type="match status" value="1"/>
</dbReference>
<evidence type="ECO:0000313" key="11">
    <source>
        <dbReference type="Proteomes" id="UP000003987"/>
    </source>
</evidence>
<comment type="subcellular location">
    <subcellularLocation>
        <location evidence="1 7">Cytoplasm</location>
    </subcellularLocation>
</comment>
<reference evidence="10 11" key="1">
    <citation type="submission" date="2009-06" db="EMBL/GenBank/DDBJ databases">
        <title>The Genome Sequence of Lactobacillus coleohominis strain 101-4-CHN.</title>
        <authorList>
            <consortium name="The Broad Institute Genome Sequencing Platform"/>
            <person name="Ward D."/>
            <person name="Young S.K."/>
            <person name="Zeng Q."/>
            <person name="Koehrsen M."/>
            <person name="Alvarado L."/>
            <person name="Berlin A."/>
            <person name="Borenstein D."/>
            <person name="Chen Z."/>
            <person name="Engels R."/>
            <person name="Freedman E."/>
            <person name="Gellesch M."/>
            <person name="Goldberg J."/>
            <person name="Griggs A."/>
            <person name="Gujja S."/>
            <person name="Heiman D."/>
            <person name="Hepburn T."/>
            <person name="Howarth C."/>
            <person name="Jen D."/>
            <person name="Larson L."/>
            <person name="Lewis B."/>
            <person name="Mehta T."/>
            <person name="Park D."/>
            <person name="Pearson M."/>
            <person name="Roberts A."/>
            <person name="Saif S."/>
            <person name="Shea T."/>
            <person name="Shenoy N."/>
            <person name="Sisk P."/>
            <person name="Stolte C."/>
            <person name="Sykes S."/>
            <person name="Walk T."/>
            <person name="White J."/>
            <person name="Yandava C."/>
            <person name="Liu Y."/>
            <person name="Xu Q."/>
            <person name="Lander E."/>
            <person name="Nusbaum C."/>
            <person name="Galagan J."/>
            <person name="Birren B."/>
        </authorList>
    </citation>
    <scope>NUCLEOTIDE SEQUENCE [LARGE SCALE GENOMIC DNA]</scope>
    <source>
        <strain evidence="10 11">101-4-CHN</strain>
    </source>
</reference>
<organism evidence="10 11">
    <name type="scientific">Limosilactobacillus coleohominis 101-4-CHN</name>
    <dbReference type="NCBI Taxonomy" id="575594"/>
    <lineage>
        <taxon>Bacteria</taxon>
        <taxon>Bacillati</taxon>
        <taxon>Bacillota</taxon>
        <taxon>Bacilli</taxon>
        <taxon>Lactobacillales</taxon>
        <taxon>Lactobacillaceae</taxon>
        <taxon>Limosilactobacillus</taxon>
    </lineage>
</organism>
<dbReference type="CDD" id="cd03278">
    <property type="entry name" value="ABC_SMC_barmotin"/>
    <property type="match status" value="1"/>
</dbReference>
<dbReference type="Gene3D" id="1.20.1060.20">
    <property type="match status" value="1"/>
</dbReference>
<feature type="region of interest" description="Disordered" evidence="8">
    <location>
        <begin position="823"/>
        <end position="842"/>
    </location>
</feature>
<evidence type="ECO:0000256" key="4">
    <source>
        <dbReference type="ARBA" id="ARBA00022840"/>
    </source>
</evidence>
<dbReference type="FunFam" id="3.40.50.300:FF:000984">
    <property type="entry name" value="Chromosome partition protein Smc"/>
    <property type="match status" value="1"/>
</dbReference>
<dbReference type="AlphaFoldDB" id="C7XUN7"/>
<dbReference type="InterPro" id="IPR036277">
    <property type="entry name" value="SMC_hinge_sf"/>
</dbReference>
<dbReference type="PIRSF" id="PIRSF005719">
    <property type="entry name" value="SMC"/>
    <property type="match status" value="1"/>
</dbReference>
<keyword evidence="3 7" id="KW-0547">Nucleotide-binding</keyword>
<evidence type="ECO:0000256" key="2">
    <source>
        <dbReference type="ARBA" id="ARBA00022490"/>
    </source>
</evidence>
<gene>
    <name evidence="7 10" type="primary">smc</name>
    <name evidence="10" type="ORF">HMPREF0501_00403</name>
</gene>
<dbReference type="FunFam" id="3.40.50.300:FF:000901">
    <property type="entry name" value="Chromosome partition protein Smc"/>
    <property type="match status" value="1"/>
</dbReference>
<dbReference type="InterPro" id="IPR003395">
    <property type="entry name" value="RecF/RecN/SMC_N"/>
</dbReference>
<dbReference type="eggNOG" id="COG1196">
    <property type="taxonomic scope" value="Bacteria"/>
</dbReference>
<dbReference type="InterPro" id="IPR024704">
    <property type="entry name" value="SMC"/>
</dbReference>
<evidence type="ECO:0000256" key="1">
    <source>
        <dbReference type="ARBA" id="ARBA00004496"/>
    </source>
</evidence>
<feature type="coiled-coil region" evidence="7">
    <location>
        <begin position="167"/>
        <end position="208"/>
    </location>
</feature>
<dbReference type="GO" id="GO:0007062">
    <property type="term" value="P:sister chromatid cohesion"/>
    <property type="evidence" value="ECO:0007669"/>
    <property type="project" value="InterPro"/>
</dbReference>
<dbReference type="InterPro" id="IPR027417">
    <property type="entry name" value="P-loop_NTPase"/>
</dbReference>
<dbReference type="InterPro" id="IPR011890">
    <property type="entry name" value="SMC_prok"/>
</dbReference>
<dbReference type="RefSeq" id="WP_006916178.1">
    <property type="nucleotide sequence ID" value="NZ_GG698802.1"/>
</dbReference>
<keyword evidence="2 7" id="KW-0963">Cytoplasm</keyword>
<dbReference type="GO" id="GO:0016887">
    <property type="term" value="F:ATP hydrolysis activity"/>
    <property type="evidence" value="ECO:0007669"/>
    <property type="project" value="InterPro"/>
</dbReference>
<dbReference type="GO" id="GO:0003677">
    <property type="term" value="F:DNA binding"/>
    <property type="evidence" value="ECO:0007669"/>
    <property type="project" value="UniProtKB-UniRule"/>
</dbReference>
<dbReference type="HAMAP" id="MF_01894">
    <property type="entry name" value="Smc_prok"/>
    <property type="match status" value="1"/>
</dbReference>
<dbReference type="Gene3D" id="3.40.50.300">
    <property type="entry name" value="P-loop containing nucleotide triphosphate hydrolases"/>
    <property type="match status" value="2"/>
</dbReference>
<dbReference type="PANTHER" id="PTHR43977">
    <property type="entry name" value="STRUCTURAL MAINTENANCE OF CHROMOSOMES PROTEIN 3"/>
    <property type="match status" value="1"/>
</dbReference>
<evidence type="ECO:0000256" key="7">
    <source>
        <dbReference type="HAMAP-Rule" id="MF_01894"/>
    </source>
</evidence>
<keyword evidence="6 7" id="KW-0238">DNA-binding</keyword>
<dbReference type="InterPro" id="IPR010935">
    <property type="entry name" value="SMC_hinge"/>
</dbReference>
<evidence type="ECO:0000256" key="8">
    <source>
        <dbReference type="SAM" id="MobiDB-lite"/>
    </source>
</evidence>
<evidence type="ECO:0000313" key="10">
    <source>
        <dbReference type="EMBL" id="EEU30998.1"/>
    </source>
</evidence>
<protein>
    <recommendedName>
        <fullName evidence="7">Chromosome partition protein Smc</fullName>
    </recommendedName>
</protein>
<feature type="coiled-coil region" evidence="7">
    <location>
        <begin position="1000"/>
        <end position="1027"/>
    </location>
</feature>
<evidence type="ECO:0000256" key="5">
    <source>
        <dbReference type="ARBA" id="ARBA00023054"/>
    </source>
</evidence>
<keyword evidence="5 7" id="KW-0175">Coiled coil</keyword>
<keyword evidence="4 7" id="KW-0067">ATP-binding</keyword>
<dbReference type="Pfam" id="PF06470">
    <property type="entry name" value="SMC_hinge"/>
    <property type="match status" value="1"/>
</dbReference>
<dbReference type="NCBIfam" id="TIGR02168">
    <property type="entry name" value="SMC_prok_B"/>
    <property type="match status" value="1"/>
</dbReference>
<dbReference type="Gene3D" id="3.30.70.1620">
    <property type="match status" value="1"/>
</dbReference>
<evidence type="ECO:0000259" key="9">
    <source>
        <dbReference type="SMART" id="SM00968"/>
    </source>
</evidence>
<dbReference type="GO" id="GO:0005737">
    <property type="term" value="C:cytoplasm"/>
    <property type="evidence" value="ECO:0007669"/>
    <property type="project" value="UniProtKB-SubCell"/>
</dbReference>
<dbReference type="SMART" id="SM00968">
    <property type="entry name" value="SMC_hinge"/>
    <property type="match status" value="1"/>
</dbReference>
<evidence type="ECO:0000256" key="3">
    <source>
        <dbReference type="ARBA" id="ARBA00022741"/>
    </source>
</evidence>
<comment type="domain">
    <text evidence="7">Contains large globular domains required for ATP hydrolysis at each terminus and a third globular domain forming a flexible hinge near the middle of the molecule. These domains are separated by coiled-coil structures.</text>
</comment>
<feature type="region of interest" description="Disordered" evidence="8">
    <location>
        <begin position="306"/>
        <end position="343"/>
    </location>
</feature>
<dbReference type="GO" id="GO:0005524">
    <property type="term" value="F:ATP binding"/>
    <property type="evidence" value="ECO:0007669"/>
    <property type="project" value="UniProtKB-UniRule"/>
</dbReference>
<comment type="subunit">
    <text evidence="7">Homodimer.</text>
</comment>
<name>C7XUN7_9LACO</name>
<dbReference type="GO" id="GO:0030261">
    <property type="term" value="P:chromosome condensation"/>
    <property type="evidence" value="ECO:0007669"/>
    <property type="project" value="InterPro"/>
</dbReference>
<dbReference type="GO" id="GO:0007059">
    <property type="term" value="P:chromosome segregation"/>
    <property type="evidence" value="ECO:0007669"/>
    <property type="project" value="UniProtKB-UniRule"/>
</dbReference>
<dbReference type="STRING" id="575594.HMPREF0501_00403"/>
<evidence type="ECO:0000256" key="6">
    <source>
        <dbReference type="ARBA" id="ARBA00023125"/>
    </source>
</evidence>
<feature type="binding site" evidence="7">
    <location>
        <begin position="32"/>
        <end position="39"/>
    </location>
    <ligand>
        <name>ATP</name>
        <dbReference type="ChEBI" id="CHEBI:30616"/>
    </ligand>
</feature>
<comment type="function">
    <text evidence="7">Required for chromosome condensation and partitioning.</text>
</comment>